<feature type="domain" description="Glycosyltransferase subfamily 4-like N-terminal" evidence="2">
    <location>
        <begin position="18"/>
        <end position="173"/>
    </location>
</feature>
<dbReference type="EC" id="2.4.-.-" evidence="3"/>
<dbReference type="GO" id="GO:0016757">
    <property type="term" value="F:glycosyltransferase activity"/>
    <property type="evidence" value="ECO:0007669"/>
    <property type="project" value="UniProtKB-KW"/>
</dbReference>
<dbReference type="SUPFAM" id="SSF53756">
    <property type="entry name" value="UDP-Glycosyltransferase/glycogen phosphorylase"/>
    <property type="match status" value="1"/>
</dbReference>
<dbReference type="EMBL" id="JBHLTQ010000019">
    <property type="protein sequence ID" value="MFC0605969.1"/>
    <property type="molecule type" value="Genomic_DNA"/>
</dbReference>
<dbReference type="Pfam" id="PF00534">
    <property type="entry name" value="Glycos_transf_1"/>
    <property type="match status" value="1"/>
</dbReference>
<proteinExistence type="predicted"/>
<feature type="domain" description="Glycosyl transferase family 1" evidence="1">
    <location>
        <begin position="188"/>
        <end position="343"/>
    </location>
</feature>
<evidence type="ECO:0000259" key="1">
    <source>
        <dbReference type="Pfam" id="PF00534"/>
    </source>
</evidence>
<dbReference type="Pfam" id="PF13439">
    <property type="entry name" value="Glyco_transf_4"/>
    <property type="match status" value="1"/>
</dbReference>
<dbReference type="PANTHER" id="PTHR12526">
    <property type="entry name" value="GLYCOSYLTRANSFERASE"/>
    <property type="match status" value="1"/>
</dbReference>
<gene>
    <name evidence="3" type="ORF">ACFFGA_15535</name>
</gene>
<keyword evidence="3" id="KW-0328">Glycosyltransferase</keyword>
<reference evidence="3 4" key="1">
    <citation type="submission" date="2024-09" db="EMBL/GenBank/DDBJ databases">
        <authorList>
            <person name="Sun Q."/>
            <person name="Mori K."/>
        </authorList>
    </citation>
    <scope>NUCLEOTIDE SEQUENCE [LARGE SCALE GENOMIC DNA]</scope>
    <source>
        <strain evidence="3 4">NCAIM B.02481</strain>
    </source>
</reference>
<sequence>MIKTSTKKICIVVSSLGIGGAERSSALLSEILFDLGFQVHIVSVLHYVDYPYKGELLNLGELKLQDDSRLGRLKRLRVFHNYIKQHDFDYVIDNRTRIGFFKELVISKWVYSNQNVIYYVHSYNTDNYINPNRLLGKYLYGSVTRIVSVSKAIADKLKHKYGFNRITTIYNPIPDLTTQQIIDDTSYEPYILYFGRLDDKVKNISLLIDAYDISVLKKNNVKLKILGDGEDKDMLQEKVKTMNLSQFVEFLPFNPGPYNIVKNAYFTVLTSRYEGFPMVIPESLALGTPVVSVDCKSGPNEVIIHEENGLLVENDNIEALTKAMNRMLEDKDLYLQCKSNAKKSVEKFSKDDIKQQWKTLLK</sequence>
<dbReference type="PANTHER" id="PTHR12526:SF630">
    <property type="entry name" value="GLYCOSYLTRANSFERASE"/>
    <property type="match status" value="1"/>
</dbReference>
<protein>
    <submittedName>
        <fullName evidence="3">Glycosyltransferase</fullName>
        <ecNumber evidence="3">2.4.-.-</ecNumber>
    </submittedName>
</protein>
<dbReference type="Gene3D" id="3.40.50.2000">
    <property type="entry name" value="Glycogen Phosphorylase B"/>
    <property type="match status" value="2"/>
</dbReference>
<name>A0ABV6QCD7_9FLAO</name>
<dbReference type="Proteomes" id="UP001589832">
    <property type="component" value="Unassembled WGS sequence"/>
</dbReference>
<evidence type="ECO:0000313" key="4">
    <source>
        <dbReference type="Proteomes" id="UP001589832"/>
    </source>
</evidence>
<dbReference type="InterPro" id="IPR001296">
    <property type="entry name" value="Glyco_trans_1"/>
</dbReference>
<comment type="caution">
    <text evidence="3">The sequence shown here is derived from an EMBL/GenBank/DDBJ whole genome shotgun (WGS) entry which is preliminary data.</text>
</comment>
<keyword evidence="4" id="KW-1185">Reference proteome</keyword>
<dbReference type="InterPro" id="IPR028098">
    <property type="entry name" value="Glyco_trans_4-like_N"/>
</dbReference>
<keyword evidence="3" id="KW-0808">Transferase</keyword>
<evidence type="ECO:0000313" key="3">
    <source>
        <dbReference type="EMBL" id="MFC0605969.1"/>
    </source>
</evidence>
<evidence type="ECO:0000259" key="2">
    <source>
        <dbReference type="Pfam" id="PF13439"/>
    </source>
</evidence>
<accession>A0ABV6QCD7</accession>
<dbReference type="RefSeq" id="WP_386065451.1">
    <property type="nucleotide sequence ID" value="NZ_JBHLTQ010000019.1"/>
</dbReference>
<organism evidence="3 4">
    <name type="scientific">Winogradskyella pulchriflava</name>
    <dbReference type="NCBI Taxonomy" id="1110688"/>
    <lineage>
        <taxon>Bacteria</taxon>
        <taxon>Pseudomonadati</taxon>
        <taxon>Bacteroidota</taxon>
        <taxon>Flavobacteriia</taxon>
        <taxon>Flavobacteriales</taxon>
        <taxon>Flavobacteriaceae</taxon>
        <taxon>Winogradskyella</taxon>
    </lineage>
</organism>